<dbReference type="Gene3D" id="3.20.70.20">
    <property type="match status" value="1"/>
</dbReference>
<accession>T0ZDR3</accession>
<dbReference type="PANTHER" id="PTHR43371:SF1">
    <property type="entry name" value="RIBONUCLEOSIDE-DIPHOSPHATE REDUCTASE"/>
    <property type="match status" value="1"/>
</dbReference>
<evidence type="ECO:0000256" key="4">
    <source>
        <dbReference type="ARBA" id="ARBA00023285"/>
    </source>
</evidence>
<dbReference type="GO" id="GO:0031419">
    <property type="term" value="F:cobalamin binding"/>
    <property type="evidence" value="ECO:0007669"/>
    <property type="project" value="UniProtKB-KW"/>
</dbReference>
<keyword evidence="4" id="KW-0170">Cobalt</keyword>
<reference evidence="6" key="1">
    <citation type="submission" date="2013-08" db="EMBL/GenBank/DDBJ databases">
        <authorList>
            <person name="Mendez C."/>
            <person name="Richter M."/>
            <person name="Ferrer M."/>
            <person name="Sanchez J."/>
        </authorList>
    </citation>
    <scope>NUCLEOTIDE SEQUENCE</scope>
</reference>
<keyword evidence="3" id="KW-0560">Oxidoreductase</keyword>
<dbReference type="SUPFAM" id="SSF51998">
    <property type="entry name" value="PFL-like glycyl radical enzymes"/>
    <property type="match status" value="1"/>
</dbReference>
<evidence type="ECO:0000256" key="2">
    <source>
        <dbReference type="ARBA" id="ARBA00022628"/>
    </source>
</evidence>
<reference evidence="6" key="2">
    <citation type="journal article" date="2014" name="ISME J.">
        <title>Microbial stratification in low pH oxic and suboxic macroscopic growths along an acid mine drainage.</title>
        <authorList>
            <person name="Mendez-Garcia C."/>
            <person name="Mesa V."/>
            <person name="Sprenger R.R."/>
            <person name="Richter M."/>
            <person name="Diez M.S."/>
            <person name="Solano J."/>
            <person name="Bargiela R."/>
            <person name="Golyshina O.V."/>
            <person name="Manteca A."/>
            <person name="Ramos J.L."/>
            <person name="Gallego J.R."/>
            <person name="Llorente I."/>
            <person name="Martins Dos Santos V.A."/>
            <person name="Jensen O.N."/>
            <person name="Pelaez A.I."/>
            <person name="Sanchez J."/>
            <person name="Ferrer M."/>
        </authorList>
    </citation>
    <scope>NUCLEOTIDE SEQUENCE</scope>
</reference>
<comment type="cofactor">
    <cofactor evidence="1">
        <name>adenosylcob(III)alamin</name>
        <dbReference type="ChEBI" id="CHEBI:18408"/>
    </cofactor>
</comment>
<dbReference type="InterPro" id="IPR000788">
    <property type="entry name" value="RNR_lg_C"/>
</dbReference>
<gene>
    <name evidence="6" type="ORF">B1A_21467</name>
</gene>
<dbReference type="AlphaFoldDB" id="T0ZDR3"/>
<keyword evidence="2" id="KW-0846">Cobalamin</keyword>
<name>T0ZDR3_9ZZZZ</name>
<sequence>MVILDADHPDIEQFIWCKAIEERKARVLKDAGFEMDMDGVDVFSVQYQNANNSVRVTDEFMHQVLEDGDWHLTARSGGHAMKTVKARDLFRQIAHSAWECADPGLQFDTTINEWHTAPSAGRINASNPCSE</sequence>
<feature type="non-terminal residue" evidence="6">
    <location>
        <position position="131"/>
    </location>
</feature>
<feature type="domain" description="Ribonucleotide reductase large subunit C-terminal" evidence="5">
    <location>
        <begin position="1"/>
        <end position="131"/>
    </location>
</feature>
<evidence type="ECO:0000256" key="1">
    <source>
        <dbReference type="ARBA" id="ARBA00001922"/>
    </source>
</evidence>
<evidence type="ECO:0000259" key="5">
    <source>
        <dbReference type="Pfam" id="PF02867"/>
    </source>
</evidence>
<dbReference type="InterPro" id="IPR050862">
    <property type="entry name" value="RdRp_reductase_class-2"/>
</dbReference>
<protein>
    <submittedName>
        <fullName evidence="6">Vitamin B12-dependent ribonucleotide reductase</fullName>
    </submittedName>
</protein>
<proteinExistence type="predicted"/>
<dbReference type="GO" id="GO:0004748">
    <property type="term" value="F:ribonucleoside-diphosphate reductase activity, thioredoxin disulfide as acceptor"/>
    <property type="evidence" value="ECO:0007669"/>
    <property type="project" value="TreeGrafter"/>
</dbReference>
<dbReference type="EMBL" id="AUZX01015862">
    <property type="protein sequence ID" value="EQD27970.1"/>
    <property type="molecule type" value="Genomic_DNA"/>
</dbReference>
<dbReference type="Pfam" id="PF02867">
    <property type="entry name" value="Ribonuc_red_lgC"/>
    <property type="match status" value="1"/>
</dbReference>
<organism evidence="6">
    <name type="scientific">mine drainage metagenome</name>
    <dbReference type="NCBI Taxonomy" id="410659"/>
    <lineage>
        <taxon>unclassified sequences</taxon>
        <taxon>metagenomes</taxon>
        <taxon>ecological metagenomes</taxon>
    </lineage>
</organism>
<comment type="caution">
    <text evidence="6">The sequence shown here is derived from an EMBL/GenBank/DDBJ whole genome shotgun (WGS) entry which is preliminary data.</text>
</comment>
<dbReference type="PANTHER" id="PTHR43371">
    <property type="entry name" value="VITAMIN B12-DEPENDENT RIBONUCLEOTIDE REDUCTASE"/>
    <property type="match status" value="1"/>
</dbReference>
<evidence type="ECO:0000313" key="6">
    <source>
        <dbReference type="EMBL" id="EQD27970.1"/>
    </source>
</evidence>
<evidence type="ECO:0000256" key="3">
    <source>
        <dbReference type="ARBA" id="ARBA00023002"/>
    </source>
</evidence>